<name>K4ER68_9BBAC</name>
<proteinExistence type="predicted"/>
<dbReference type="RefSeq" id="YP_006908601.1">
    <property type="nucleotide sequence ID" value="NC_018875.1"/>
</dbReference>
<dbReference type="Pfam" id="PF05314">
    <property type="entry name" value="Baculo_ODV-E27"/>
    <property type="match status" value="1"/>
</dbReference>
<dbReference type="InterPro" id="IPR007978">
    <property type="entry name" value="Baculo_ODV-E27"/>
</dbReference>
<evidence type="ECO:0000256" key="1">
    <source>
        <dbReference type="SAM" id="Phobius"/>
    </source>
</evidence>
<dbReference type="Proteomes" id="UP000201571">
    <property type="component" value="Segment"/>
</dbReference>
<feature type="transmembrane region" description="Helical" evidence="1">
    <location>
        <begin position="207"/>
        <end position="226"/>
    </location>
</feature>
<keyword evidence="3" id="KW-1185">Reference proteome</keyword>
<accession>K4ER68</accession>
<reference evidence="2 3" key="1">
    <citation type="journal article" date="2012" name="BMC Genomics">
        <title>Genome of Epinotia aporema granulovirus (EpapGV), a polyorganotropic fast killing betabaculovirus with a novel thymidylate kinase gene.</title>
        <authorList>
            <person name="Ferrelli M.L."/>
            <person name="Salvador R."/>
            <person name="Biedma M.E."/>
            <person name="Berretta M.F."/>
            <person name="Haase S."/>
            <person name="Sciocco-Cap A."/>
            <person name="Ghiringhelli P.D."/>
            <person name="Romanowski V."/>
        </authorList>
    </citation>
    <scope>NUCLEOTIDE SEQUENCE [LARGE SCALE GENOMIC DNA]</scope>
</reference>
<evidence type="ECO:0000313" key="3">
    <source>
        <dbReference type="Proteomes" id="UP000201571"/>
    </source>
</evidence>
<protein>
    <submittedName>
        <fullName evidence="2">ODV-EC27</fullName>
    </submittedName>
</protein>
<dbReference type="GeneID" id="13842693"/>
<dbReference type="KEGG" id="vg:13842693"/>
<keyword evidence="1" id="KW-0812">Transmembrane</keyword>
<evidence type="ECO:0000313" key="2">
    <source>
        <dbReference type="EMBL" id="AER41519.1"/>
    </source>
</evidence>
<dbReference type="OrthoDB" id="10588at10239"/>
<organism evidence="2 3">
    <name type="scientific">Epinotia aporema granulovirus</name>
    <dbReference type="NCBI Taxonomy" id="166056"/>
    <lineage>
        <taxon>Viruses</taxon>
        <taxon>Viruses incertae sedis</taxon>
        <taxon>Naldaviricetes</taxon>
        <taxon>Lefavirales</taxon>
        <taxon>Baculoviridae</taxon>
        <taxon>Betabaculovirus</taxon>
        <taxon>Betabaculovirus epaporemae</taxon>
    </lineage>
</organism>
<dbReference type="EMBL" id="JN408834">
    <property type="protein sequence ID" value="AER41519.1"/>
    <property type="molecule type" value="Genomic_DNA"/>
</dbReference>
<keyword evidence="1" id="KW-0472">Membrane</keyword>
<gene>
    <name evidence="2" type="primary">odv-ec27</name>
</gene>
<dbReference type="GO" id="GO:0019031">
    <property type="term" value="C:viral envelope"/>
    <property type="evidence" value="ECO:0007669"/>
    <property type="project" value="InterPro"/>
</dbReference>
<sequence length="284" mass="33217">MNRTEEERPQSYRTVTEIFDADDLYQKEFDVSDLQNKNEAYIRDKEKKETNVIVAQYIAMVKELRLPDIKIVFGSNNTVTDMINLVYNSLAFINQQVFPHSTQFVDMKFAVVPDRQHSLATEPIAFYKPIDSASDQAVTCYVDRANVLRILDKTIDVNLKFENGESKNELLSTLLDSIKMMEKRNMDRFFNNNNNNNDDNTKMDEAYVTQFVTLLILFSNAYLAYYKLVRNDFNQYFDFITNNDIVLTDTSMPNVTNLFTTYFTFSVDAVYDKKTKSTLNFRRN</sequence>
<keyword evidence="1" id="KW-1133">Transmembrane helix</keyword>